<evidence type="ECO:0000313" key="2">
    <source>
        <dbReference type="Proteomes" id="UP001061991"/>
    </source>
</evidence>
<geneLocation type="plasmid" evidence="1 2">
    <name>p_unnamed1</name>
</geneLocation>
<protein>
    <submittedName>
        <fullName evidence="1">Uncharacterized protein</fullName>
    </submittedName>
</protein>
<proteinExistence type="predicted"/>
<keyword evidence="1" id="KW-0614">Plasmid</keyword>
<name>A0ACD4CZ65_9HYPH</name>
<sequence length="61" mass="6467">MIARNPLYAFSAGVGVETVSLTVSLFFGAATVFAFYIVIFREGGAFPRKTLGAPATGWSSF</sequence>
<accession>A0ACD4CZ65</accession>
<dbReference type="EMBL" id="CP104972">
    <property type="protein sequence ID" value="UXN58843.1"/>
    <property type="molecule type" value="Genomic_DNA"/>
</dbReference>
<evidence type="ECO:0000313" key="1">
    <source>
        <dbReference type="EMBL" id="UXN58843.1"/>
    </source>
</evidence>
<gene>
    <name evidence="1" type="ORF">N8E88_08015</name>
</gene>
<keyword evidence="2" id="KW-1185">Reference proteome</keyword>
<dbReference type="Proteomes" id="UP001061991">
    <property type="component" value="Plasmid p_unnamed1"/>
</dbReference>
<reference evidence="1" key="1">
    <citation type="submission" date="2022-09" db="EMBL/GenBank/DDBJ databases">
        <title>Interaction between co-microsymbionts with complementary sets of symbiotic genes in legume-rhizobium systems.</title>
        <authorList>
            <person name="Safronova V."/>
            <person name="Sazanova A."/>
            <person name="Afonin A."/>
            <person name="Chirak E."/>
        </authorList>
    </citation>
    <scope>NUCLEOTIDE SEQUENCE</scope>
    <source>
        <strain evidence="1">A18/3m</strain>
    </source>
</reference>
<organism evidence="1 2">
    <name type="scientific">Phyllobacterium zundukense</name>
    <dbReference type="NCBI Taxonomy" id="1867719"/>
    <lineage>
        <taxon>Bacteria</taxon>
        <taxon>Pseudomonadati</taxon>
        <taxon>Pseudomonadota</taxon>
        <taxon>Alphaproteobacteria</taxon>
        <taxon>Hyphomicrobiales</taxon>
        <taxon>Phyllobacteriaceae</taxon>
        <taxon>Phyllobacterium</taxon>
    </lineage>
</organism>